<evidence type="ECO:0000313" key="1">
    <source>
        <dbReference type="EMBL" id="HAF7530950.1"/>
    </source>
</evidence>
<organism evidence="1">
    <name type="scientific">Salmonella enterica subsp. enterica serovar Heidelberg</name>
    <dbReference type="NCBI Taxonomy" id="611"/>
    <lineage>
        <taxon>Bacteria</taxon>
        <taxon>Pseudomonadati</taxon>
        <taxon>Pseudomonadota</taxon>
        <taxon>Gammaproteobacteria</taxon>
        <taxon>Enterobacterales</taxon>
        <taxon>Enterobacteriaceae</taxon>
        <taxon>Salmonella</taxon>
    </lineage>
</organism>
<gene>
    <name evidence="1" type="ORF">G9287_004248</name>
</gene>
<comment type="caution">
    <text evidence="1">The sequence shown here is derived from an EMBL/GenBank/DDBJ whole genome shotgun (WGS) entry which is preliminary data.</text>
</comment>
<reference evidence="1" key="1">
    <citation type="journal article" date="2018" name="Genome Biol.">
        <title>SKESA: strategic k-mer extension for scrupulous assemblies.</title>
        <authorList>
            <person name="Souvorov A."/>
            <person name="Agarwala R."/>
            <person name="Lipman D.J."/>
        </authorList>
    </citation>
    <scope>NUCLEOTIDE SEQUENCE</scope>
    <source>
        <strain evidence="1">M134</strain>
    </source>
</reference>
<dbReference type="AlphaFoldDB" id="A0A752MW71"/>
<proteinExistence type="predicted"/>
<sequence length="280" mass="32149">MDNSAKNKGMPIFLDEIPRNISDSLDLIDVDAWFPSNNAAQKLWRCLESLRDLDELVVDAAQQKNATKRKRKLKIALTHLHALVMSLDDLCNEIHSNKDTRSLIDEKTVAEVLEIQNLFSSLLPHDHKADISTARNKLSAHIDKKMNPFKAQEIIGLIPSNEFGRCLHICLHLVLDLTKLNIYHWSCKAPSYDYVRFMTNEPFLLTIKVDGEKMLELAALHIANNSPKNDIPEIVQNLVTHSQWMFKKGQPRISSLKEENTDNWNTFKTHSHFHKPNTLE</sequence>
<dbReference type="RefSeq" id="WP_080176820.1">
    <property type="nucleotide sequence ID" value="NZ_QAUA01000005.1"/>
</dbReference>
<accession>A0A752MW71</accession>
<dbReference type="EMBL" id="DAAWET010000025">
    <property type="protein sequence ID" value="HAF7530950.1"/>
    <property type="molecule type" value="Genomic_DNA"/>
</dbReference>
<reference evidence="1" key="2">
    <citation type="submission" date="2018-07" db="EMBL/GenBank/DDBJ databases">
        <authorList>
            <consortium name="NCBI Pathogen Detection Project"/>
        </authorList>
    </citation>
    <scope>NUCLEOTIDE SEQUENCE</scope>
    <source>
        <strain evidence="1">M134</strain>
    </source>
</reference>
<protein>
    <submittedName>
        <fullName evidence="1">Uncharacterized protein</fullName>
    </submittedName>
</protein>
<name>A0A752MW71_SALET</name>